<protein>
    <submittedName>
        <fullName evidence="2">Uncharacterized protein</fullName>
    </submittedName>
</protein>
<dbReference type="EMBL" id="BAUL01000144">
    <property type="protein sequence ID" value="GAD95980.1"/>
    <property type="molecule type" value="Genomic_DNA"/>
</dbReference>
<feature type="compositionally biased region" description="Acidic residues" evidence="1">
    <location>
        <begin position="66"/>
        <end position="80"/>
    </location>
</feature>
<feature type="compositionally biased region" description="Polar residues" evidence="1">
    <location>
        <begin position="156"/>
        <end position="165"/>
    </location>
</feature>
<keyword evidence="3" id="KW-1185">Reference proteome</keyword>
<dbReference type="eggNOG" id="ENOG502SQ00">
    <property type="taxonomic scope" value="Eukaryota"/>
</dbReference>
<dbReference type="PANTHER" id="PTHR38111">
    <property type="entry name" value="ZN(2)-C6 FUNGAL-TYPE DOMAIN-CONTAINING PROTEIN-RELATED"/>
    <property type="match status" value="1"/>
</dbReference>
<dbReference type="InParanoid" id="V5I0I0"/>
<feature type="compositionally biased region" description="Basic and acidic residues" evidence="1">
    <location>
        <begin position="125"/>
        <end position="152"/>
    </location>
</feature>
<dbReference type="HOGENOM" id="CLU_030349_0_0_1"/>
<proteinExistence type="predicted"/>
<gene>
    <name evidence="2" type="ORF">PVAR5_4629</name>
</gene>
<feature type="region of interest" description="Disordered" evidence="1">
    <location>
        <begin position="64"/>
        <end position="83"/>
    </location>
</feature>
<evidence type="ECO:0000313" key="3">
    <source>
        <dbReference type="Proteomes" id="UP000018001"/>
    </source>
</evidence>
<comment type="caution">
    <text evidence="2">The sequence shown here is derived from an EMBL/GenBank/DDBJ whole genome shotgun (WGS) entry which is preliminary data.</text>
</comment>
<dbReference type="Proteomes" id="UP000018001">
    <property type="component" value="Unassembled WGS sequence"/>
</dbReference>
<dbReference type="InterPro" id="IPR053178">
    <property type="entry name" value="Osmoadaptation_assoc"/>
</dbReference>
<dbReference type="OrthoDB" id="5344325at2759"/>
<dbReference type="AlphaFoldDB" id="V5I0I0"/>
<sequence length="592" mass="67258">MGSDHRLQTRPDPAPGVQPCSACCRRGDGFECTYVASVESRKYMRQAEVIATLKNKLEALEKLDPDDQASYESSTTDEESPALRTLNEIAFGSADEVGKIISHLRGKNDLSVSQSDGRQYLGHNQDNKEKWRDDESVDDYHIPNNHSDHSDAETDSPGNPSNMSNDIMLPDSSHTFDVFQDVFLDTFLSHFAPDDNWRCNSDPGNHDTRWLYSVARNTSSLPQSRQALNAIATASFGKLYGDARITATGHSMYAATLATFRQSISTWTVSTDSLCTTLLLWLFEMINYSTPSGWLYHLYGAEKLFQLKGANGFASGIEHELFLCFREHGIIASMTKVQPTFLSDHKWKTLPWSTNAQTKSILHQLLDNVADIASALSLHSQIELRGLWEYTALSEMDESQQQLVSQARDIVDRFREWKAEWADNYAQGQPYEVPILPQDQRQDWDTQGFQLPPCPAPRERHQGHSATSIYYPDFILAHCMVLYYGSMVLLSRIGHEFLLISDEETEDICRRICRSAEYHIFFASGGRGATALMFALRQAYLWFPVDRPEKGWLEELFVWMREMVPLAVNQHRPPMYSDRDMARSFALGRPSL</sequence>
<organism evidence="2 3">
    <name type="scientific">Byssochlamys spectabilis (strain No. 5 / NBRC 109023)</name>
    <name type="common">Paecilomyces variotii</name>
    <dbReference type="NCBI Taxonomy" id="1356009"/>
    <lineage>
        <taxon>Eukaryota</taxon>
        <taxon>Fungi</taxon>
        <taxon>Dikarya</taxon>
        <taxon>Ascomycota</taxon>
        <taxon>Pezizomycotina</taxon>
        <taxon>Eurotiomycetes</taxon>
        <taxon>Eurotiomycetidae</taxon>
        <taxon>Eurotiales</taxon>
        <taxon>Thermoascaceae</taxon>
        <taxon>Paecilomyces</taxon>
    </lineage>
</organism>
<name>V5I0I0_BYSSN</name>
<evidence type="ECO:0000313" key="2">
    <source>
        <dbReference type="EMBL" id="GAD95980.1"/>
    </source>
</evidence>
<accession>V5I0I0</accession>
<feature type="region of interest" description="Disordered" evidence="1">
    <location>
        <begin position="111"/>
        <end position="166"/>
    </location>
</feature>
<reference evidence="3" key="1">
    <citation type="journal article" date="2014" name="Genome Announc.">
        <title>Draft genome sequence of the formaldehyde-resistant fungus Byssochlamys spectabilis No. 5 (anamorph Paecilomyces variotii No. 5) (NBRC109023).</title>
        <authorList>
            <person name="Oka T."/>
            <person name="Ekino K."/>
            <person name="Fukuda K."/>
            <person name="Nomura Y."/>
        </authorList>
    </citation>
    <scope>NUCLEOTIDE SEQUENCE [LARGE SCALE GENOMIC DNA]</scope>
    <source>
        <strain evidence="3">No. 5 / NBRC 109023</strain>
    </source>
</reference>
<evidence type="ECO:0000256" key="1">
    <source>
        <dbReference type="SAM" id="MobiDB-lite"/>
    </source>
</evidence>